<evidence type="ECO:0000256" key="1">
    <source>
        <dbReference type="ARBA" id="ARBA00022603"/>
    </source>
</evidence>
<evidence type="ECO:0000313" key="8">
    <source>
        <dbReference type="Proteomes" id="UP000199663"/>
    </source>
</evidence>
<evidence type="ECO:0000256" key="5">
    <source>
        <dbReference type="HAMAP-Rule" id="MF_02126"/>
    </source>
</evidence>
<evidence type="ECO:0000313" key="7">
    <source>
        <dbReference type="EMBL" id="SDY41747.1"/>
    </source>
</evidence>
<dbReference type="InterPro" id="IPR029063">
    <property type="entry name" value="SAM-dependent_MTases_sf"/>
</dbReference>
<feature type="domain" description="Methyltransferase small" evidence="6">
    <location>
        <begin position="109"/>
        <end position="197"/>
    </location>
</feature>
<dbReference type="Gene3D" id="1.10.8.10">
    <property type="entry name" value="DNA helicase RuvA subunit, C-terminal domain"/>
    <property type="match status" value="1"/>
</dbReference>
<evidence type="ECO:0000256" key="2">
    <source>
        <dbReference type="ARBA" id="ARBA00022679"/>
    </source>
</evidence>
<dbReference type="PANTHER" id="PTHR18895">
    <property type="entry name" value="HEMK METHYLTRANSFERASE"/>
    <property type="match status" value="1"/>
</dbReference>
<comment type="similarity">
    <text evidence="5">Belongs to the protein N5-glutamine methyltransferase family. PrmC subfamily.</text>
</comment>
<keyword evidence="8" id="KW-1185">Reference proteome</keyword>
<dbReference type="InterPro" id="IPR004556">
    <property type="entry name" value="HemK-like"/>
</dbReference>
<feature type="binding site" evidence="5">
    <location>
        <begin position="183"/>
        <end position="186"/>
    </location>
    <ligand>
        <name>substrate</name>
    </ligand>
</feature>
<accession>A0A1H3JPD5</accession>
<name>A0A1H3JPD5_9BACT</name>
<reference evidence="7 8" key="1">
    <citation type="submission" date="2016-10" db="EMBL/GenBank/DDBJ databases">
        <authorList>
            <person name="Varghese N."/>
            <person name="Submissions S."/>
        </authorList>
    </citation>
    <scope>NUCLEOTIDE SEQUENCE [LARGE SCALE GENOMIC DNA]</scope>
    <source>
        <strain evidence="7 8">DSM 17997</strain>
    </source>
</reference>
<dbReference type="EC" id="2.1.1.297" evidence="5"/>
<keyword evidence="2 5" id="KW-0808">Transferase</keyword>
<gene>
    <name evidence="5" type="primary">prmC</name>
    <name evidence="7" type="ORF">SAMN05444412_10191</name>
</gene>
<dbReference type="InterPro" id="IPR050320">
    <property type="entry name" value="N5-glutamine_MTase"/>
</dbReference>
<feature type="binding site" evidence="5">
    <location>
        <begin position="117"/>
        <end position="121"/>
    </location>
    <ligand>
        <name>S-adenosyl-L-methionine</name>
        <dbReference type="ChEBI" id="CHEBI:59789"/>
    </ligand>
</feature>
<keyword evidence="3 5" id="KW-0949">S-adenosyl-L-methionine</keyword>
<dbReference type="Proteomes" id="UP000199663">
    <property type="component" value="Unassembled WGS sequence"/>
</dbReference>
<dbReference type="InterPro" id="IPR007848">
    <property type="entry name" value="Small_mtfrase_dom"/>
</dbReference>
<evidence type="ECO:0000256" key="4">
    <source>
        <dbReference type="ARBA" id="ARBA00048391"/>
    </source>
</evidence>
<sequence length="277" mass="31480">MQLKNLFVSYRDQLLLIYPKQEAESLVFWLFESFLNRKRMDILNDVPIEAVPAEMEIALEKLLRGMPIQYILGKAPFYGREFKVGPEVLIPRNETEELVHLIIKENQTPGLKILDVGTGSGCIPITLALELKNATVFGLDISEIALEMAKENAKSLKADVLFFHCNILQDEIPIQGLDILVSNPPYVRDSEQAQMHQNVLQYEPHLALFVADDNPLIFYRSIAEKGRIALKPGGKLYFEINEAFGPETKKLLEDLGYSEIHILEDLNGRDRMVTGIR</sequence>
<dbReference type="PROSITE" id="PS00092">
    <property type="entry name" value="N6_MTASE"/>
    <property type="match status" value="1"/>
</dbReference>
<feature type="binding site" evidence="5">
    <location>
        <position position="183"/>
    </location>
    <ligand>
        <name>S-adenosyl-L-methionine</name>
        <dbReference type="ChEBI" id="CHEBI:59789"/>
    </ligand>
</feature>
<comment type="function">
    <text evidence="5">Methylates the class 1 translation termination release factors RF1/PrfA and RF2/PrfB on the glutamine residue of the universally conserved GGQ motif.</text>
</comment>
<dbReference type="PANTHER" id="PTHR18895:SF74">
    <property type="entry name" value="MTRF1L RELEASE FACTOR GLUTAMINE METHYLTRANSFERASE"/>
    <property type="match status" value="1"/>
</dbReference>
<dbReference type="NCBIfam" id="TIGR00536">
    <property type="entry name" value="hemK_fam"/>
    <property type="match status" value="1"/>
</dbReference>
<comment type="catalytic activity">
    <reaction evidence="4 5">
        <text>L-glutaminyl-[peptide chain release factor] + S-adenosyl-L-methionine = N(5)-methyl-L-glutaminyl-[peptide chain release factor] + S-adenosyl-L-homocysteine + H(+)</text>
        <dbReference type="Rhea" id="RHEA:42896"/>
        <dbReference type="Rhea" id="RHEA-COMP:10271"/>
        <dbReference type="Rhea" id="RHEA-COMP:10272"/>
        <dbReference type="ChEBI" id="CHEBI:15378"/>
        <dbReference type="ChEBI" id="CHEBI:30011"/>
        <dbReference type="ChEBI" id="CHEBI:57856"/>
        <dbReference type="ChEBI" id="CHEBI:59789"/>
        <dbReference type="ChEBI" id="CHEBI:61891"/>
        <dbReference type="EC" id="2.1.1.297"/>
    </reaction>
</comment>
<dbReference type="GO" id="GO:0008168">
    <property type="term" value="F:methyltransferase activity"/>
    <property type="evidence" value="ECO:0007669"/>
    <property type="project" value="UniProtKB-KW"/>
</dbReference>
<dbReference type="Gene3D" id="3.40.50.150">
    <property type="entry name" value="Vaccinia Virus protein VP39"/>
    <property type="match status" value="1"/>
</dbReference>
<keyword evidence="1 5" id="KW-0489">Methyltransferase</keyword>
<dbReference type="InterPro" id="IPR019874">
    <property type="entry name" value="RF_methyltr_PrmC"/>
</dbReference>
<comment type="caution">
    <text evidence="5">Lacks conserved residue(s) required for the propagation of feature annotation.</text>
</comment>
<dbReference type="RefSeq" id="WP_019595877.1">
    <property type="nucleotide sequence ID" value="NZ_FNQC01000001.1"/>
</dbReference>
<evidence type="ECO:0000256" key="3">
    <source>
        <dbReference type="ARBA" id="ARBA00022691"/>
    </source>
</evidence>
<dbReference type="InterPro" id="IPR002052">
    <property type="entry name" value="DNA_methylase_N6_adenine_CS"/>
</dbReference>
<dbReference type="Pfam" id="PF05175">
    <property type="entry name" value="MTS"/>
    <property type="match status" value="1"/>
</dbReference>
<dbReference type="HAMAP" id="MF_02126">
    <property type="entry name" value="RF_methyltr_PrmC"/>
    <property type="match status" value="1"/>
</dbReference>
<dbReference type="CDD" id="cd02440">
    <property type="entry name" value="AdoMet_MTases"/>
    <property type="match status" value="1"/>
</dbReference>
<dbReference type="NCBIfam" id="TIGR03534">
    <property type="entry name" value="RF_mod_PrmC"/>
    <property type="match status" value="1"/>
</dbReference>
<organism evidence="7 8">
    <name type="scientific">Rhodonellum ikkaensis</name>
    <dbReference type="NCBI Taxonomy" id="336829"/>
    <lineage>
        <taxon>Bacteria</taxon>
        <taxon>Pseudomonadati</taxon>
        <taxon>Bacteroidota</taxon>
        <taxon>Cytophagia</taxon>
        <taxon>Cytophagales</taxon>
        <taxon>Cytophagaceae</taxon>
        <taxon>Rhodonellum</taxon>
    </lineage>
</organism>
<dbReference type="EMBL" id="FNQC01000001">
    <property type="protein sequence ID" value="SDY41747.1"/>
    <property type="molecule type" value="Genomic_DNA"/>
</dbReference>
<dbReference type="SUPFAM" id="SSF53335">
    <property type="entry name" value="S-adenosyl-L-methionine-dependent methyltransferases"/>
    <property type="match status" value="1"/>
</dbReference>
<feature type="binding site" evidence="5">
    <location>
        <position position="140"/>
    </location>
    <ligand>
        <name>S-adenosyl-L-methionine</name>
        <dbReference type="ChEBI" id="CHEBI:59789"/>
    </ligand>
</feature>
<comment type="caution">
    <text evidence="7">The sequence shown here is derived from an EMBL/GenBank/DDBJ whole genome shotgun (WGS) entry which is preliminary data.</text>
</comment>
<evidence type="ECO:0000259" key="6">
    <source>
        <dbReference type="Pfam" id="PF05175"/>
    </source>
</evidence>
<dbReference type="GO" id="GO:0032259">
    <property type="term" value="P:methylation"/>
    <property type="evidence" value="ECO:0007669"/>
    <property type="project" value="UniProtKB-KW"/>
</dbReference>
<protein>
    <recommendedName>
        <fullName evidence="5">Release factor glutamine methyltransferase</fullName>
        <shortName evidence="5">RF MTase</shortName>
        <ecNumber evidence="5">2.1.1.297</ecNumber>
    </recommendedName>
    <alternativeName>
        <fullName evidence="5">N5-glutamine methyltransferase PrmC</fullName>
    </alternativeName>
    <alternativeName>
        <fullName evidence="5">Protein-(glutamine-N5) MTase PrmC</fullName>
    </alternativeName>
    <alternativeName>
        <fullName evidence="5">Protein-glutamine N-methyltransferase PrmC</fullName>
    </alternativeName>
</protein>
<proteinExistence type="inferred from homology"/>